<dbReference type="GO" id="GO:0005829">
    <property type="term" value="C:cytosol"/>
    <property type="evidence" value="ECO:0007669"/>
    <property type="project" value="TreeGrafter"/>
</dbReference>
<proteinExistence type="inferred from homology"/>
<dbReference type="PROSITE" id="PS01011">
    <property type="entry name" value="FOLYLPOLYGLU_SYNT_1"/>
    <property type="match status" value="1"/>
</dbReference>
<dbReference type="STRING" id="42155.A0A0R3QKX1"/>
<reference evidence="5 6" key="2">
    <citation type="submission" date="2018-11" db="EMBL/GenBank/DDBJ databases">
        <authorList>
            <consortium name="Pathogen Informatics"/>
        </authorList>
    </citation>
    <scope>NUCLEOTIDE SEQUENCE [LARGE SCALE GENOMIC DNA]</scope>
</reference>
<keyword evidence="2" id="KW-0436">Ligase</keyword>
<dbReference type="InterPro" id="IPR001645">
    <property type="entry name" value="Folylpolyglutamate_synth"/>
</dbReference>
<dbReference type="GO" id="GO:0005524">
    <property type="term" value="F:ATP binding"/>
    <property type="evidence" value="ECO:0007669"/>
    <property type="project" value="UniProtKB-KW"/>
</dbReference>
<dbReference type="EMBL" id="UZAG01015575">
    <property type="protein sequence ID" value="VDO21582.1"/>
    <property type="molecule type" value="Genomic_DNA"/>
</dbReference>
<dbReference type="GO" id="GO:0005739">
    <property type="term" value="C:mitochondrion"/>
    <property type="evidence" value="ECO:0007669"/>
    <property type="project" value="TreeGrafter"/>
</dbReference>
<evidence type="ECO:0000256" key="4">
    <source>
        <dbReference type="ARBA" id="ARBA00022840"/>
    </source>
</evidence>
<evidence type="ECO:0000313" key="5">
    <source>
        <dbReference type="EMBL" id="VDO21582.1"/>
    </source>
</evidence>
<dbReference type="SUPFAM" id="SSF53623">
    <property type="entry name" value="MurD-like peptide ligases, catalytic domain"/>
    <property type="match status" value="1"/>
</dbReference>
<gene>
    <name evidence="5" type="ORF">BTMF_LOCUS6371</name>
</gene>
<keyword evidence="6" id="KW-1185">Reference proteome</keyword>
<protein>
    <submittedName>
        <fullName evidence="7">Tetrahydrofolate synthase</fullName>
    </submittedName>
</protein>
<evidence type="ECO:0000256" key="2">
    <source>
        <dbReference type="ARBA" id="ARBA00022598"/>
    </source>
</evidence>
<evidence type="ECO:0000256" key="3">
    <source>
        <dbReference type="ARBA" id="ARBA00022741"/>
    </source>
</evidence>
<evidence type="ECO:0000313" key="6">
    <source>
        <dbReference type="Proteomes" id="UP000280834"/>
    </source>
</evidence>
<name>A0A0R3QKX1_9BILA</name>
<sequence>MSNLEEIDRLNVIHVSGTKGKGSTCAFTESILRQFGFKTGFYSSPHLVHVRERIRINGDPLSEEDFVKYFEHIYSLLEKAVEESNKTVTMPSYFKFLTVMAFHVFIEEKVDVAIVEVGIGGEHDCTNIIQ</sequence>
<dbReference type="NCBIfam" id="TIGR01499">
    <property type="entry name" value="folC"/>
    <property type="match status" value="1"/>
</dbReference>
<dbReference type="PROSITE" id="PS01012">
    <property type="entry name" value="FOLYLPOLYGLU_SYNT_2"/>
    <property type="match status" value="1"/>
</dbReference>
<evidence type="ECO:0000256" key="1">
    <source>
        <dbReference type="ARBA" id="ARBA00008276"/>
    </source>
</evidence>
<dbReference type="GO" id="GO:0004326">
    <property type="term" value="F:tetrahydrofolylpolyglutamate synthase activity"/>
    <property type="evidence" value="ECO:0007669"/>
    <property type="project" value="InterPro"/>
</dbReference>
<dbReference type="UniPathway" id="UPA00850"/>
<keyword evidence="4" id="KW-0067">ATP-binding</keyword>
<keyword evidence="3" id="KW-0547">Nucleotide-binding</keyword>
<dbReference type="InterPro" id="IPR036565">
    <property type="entry name" value="Mur-like_cat_sf"/>
</dbReference>
<dbReference type="Gene3D" id="3.40.1190.10">
    <property type="entry name" value="Mur-like, catalytic domain"/>
    <property type="match status" value="1"/>
</dbReference>
<dbReference type="WBParaSite" id="BTMF_0000832001-mRNA-1">
    <property type="protein sequence ID" value="BTMF_0000832001-mRNA-1"/>
    <property type="gene ID" value="BTMF_0000832001"/>
</dbReference>
<dbReference type="PANTHER" id="PTHR11136:SF5">
    <property type="entry name" value="FOLYLPOLYGLUTAMATE SYNTHASE, MITOCHONDRIAL"/>
    <property type="match status" value="1"/>
</dbReference>
<comment type="similarity">
    <text evidence="1">Belongs to the folylpolyglutamate synthase family.</text>
</comment>
<organism evidence="7">
    <name type="scientific">Brugia timori</name>
    <dbReference type="NCBI Taxonomy" id="42155"/>
    <lineage>
        <taxon>Eukaryota</taxon>
        <taxon>Metazoa</taxon>
        <taxon>Ecdysozoa</taxon>
        <taxon>Nematoda</taxon>
        <taxon>Chromadorea</taxon>
        <taxon>Rhabditida</taxon>
        <taxon>Spirurina</taxon>
        <taxon>Spiruromorpha</taxon>
        <taxon>Filarioidea</taxon>
        <taxon>Onchocercidae</taxon>
        <taxon>Brugia</taxon>
    </lineage>
</organism>
<dbReference type="AlphaFoldDB" id="A0A0R3QKX1"/>
<dbReference type="InterPro" id="IPR018109">
    <property type="entry name" value="Folylpolyglutamate_synth_CS"/>
</dbReference>
<dbReference type="Proteomes" id="UP000280834">
    <property type="component" value="Unassembled WGS sequence"/>
</dbReference>
<accession>A0A0R3QKX1</accession>
<dbReference type="PANTHER" id="PTHR11136">
    <property type="entry name" value="FOLYLPOLYGLUTAMATE SYNTHASE-RELATED"/>
    <property type="match status" value="1"/>
</dbReference>
<reference evidence="7" key="1">
    <citation type="submission" date="2017-02" db="UniProtKB">
        <authorList>
            <consortium name="WormBaseParasite"/>
        </authorList>
    </citation>
    <scope>IDENTIFICATION</scope>
</reference>
<evidence type="ECO:0000313" key="7">
    <source>
        <dbReference type="WBParaSite" id="BTMF_0000832001-mRNA-1"/>
    </source>
</evidence>